<feature type="domain" description="NAD-dependent epimerase/dehydratase" evidence="1">
    <location>
        <begin position="3"/>
        <end position="203"/>
    </location>
</feature>
<name>A0A017HW56_9RHOB</name>
<dbReference type="EMBL" id="AOSK01000019">
    <property type="protein sequence ID" value="EYD77984.1"/>
    <property type="molecule type" value="Genomic_DNA"/>
</dbReference>
<dbReference type="AlphaFoldDB" id="A0A017HW56"/>
<dbReference type="InterPro" id="IPR036291">
    <property type="entry name" value="NAD(P)-bd_dom_sf"/>
</dbReference>
<dbReference type="OrthoDB" id="9814124at2"/>
<dbReference type="STRING" id="442562.Rumeso_00445"/>
<dbReference type="InterPro" id="IPR050177">
    <property type="entry name" value="Lipid_A_modif_metabolic_enz"/>
</dbReference>
<dbReference type="Pfam" id="PF01370">
    <property type="entry name" value="Epimerase"/>
    <property type="match status" value="1"/>
</dbReference>
<dbReference type="SUPFAM" id="SSF51735">
    <property type="entry name" value="NAD(P)-binding Rossmann-fold domains"/>
    <property type="match status" value="1"/>
</dbReference>
<proteinExistence type="predicted"/>
<dbReference type="Proteomes" id="UP000019666">
    <property type="component" value="Unassembled WGS sequence"/>
</dbReference>
<dbReference type="HOGENOM" id="CLU_075539_0_0_5"/>
<evidence type="ECO:0000313" key="2">
    <source>
        <dbReference type="EMBL" id="EYD77984.1"/>
    </source>
</evidence>
<dbReference type="InterPro" id="IPR001509">
    <property type="entry name" value="Epimerase_deHydtase"/>
</dbReference>
<gene>
    <name evidence="2" type="ORF">Rumeso_00445</name>
</gene>
<keyword evidence="2" id="KW-0413">Isomerase</keyword>
<sequence length="276" mass="29063">MRIALTGATGLVGQFIAARILAAGHDLVALGRRPSPWGGTHRPWGLGEPAPLAGCDALVHAAFYHVPGRYRGGEGSDPEGFLHQNLDGTLRLWEEARGRPVVFLSSRAVYDGLSPGALLTEGLRLAPDSLYGQVKLAAEEALHAQGGTSLRATGVYGPPAPGQRHKWSDLFEAFARGDPLPPACGTEVHGANLARAVLLLLGAASGPYNCSDLLLDRHDLLARWSRIAGIPGRLPERAERTPNVMDCTRLRSLGWTPGGEAALDSTLRGMAGGSPA</sequence>
<protein>
    <submittedName>
        <fullName evidence="2">UDP-glucose 4-epimerase</fullName>
        <ecNumber evidence="2">5.1.3.2</ecNumber>
    </submittedName>
</protein>
<organism evidence="2 3">
    <name type="scientific">Rubellimicrobium mesophilum DSM 19309</name>
    <dbReference type="NCBI Taxonomy" id="442562"/>
    <lineage>
        <taxon>Bacteria</taxon>
        <taxon>Pseudomonadati</taxon>
        <taxon>Pseudomonadota</taxon>
        <taxon>Alphaproteobacteria</taxon>
        <taxon>Rhodobacterales</taxon>
        <taxon>Roseobacteraceae</taxon>
        <taxon>Rubellimicrobium</taxon>
    </lineage>
</organism>
<evidence type="ECO:0000259" key="1">
    <source>
        <dbReference type="Pfam" id="PF01370"/>
    </source>
</evidence>
<dbReference type="PANTHER" id="PTHR43245">
    <property type="entry name" value="BIFUNCTIONAL POLYMYXIN RESISTANCE PROTEIN ARNA"/>
    <property type="match status" value="1"/>
</dbReference>
<dbReference type="Gene3D" id="3.40.50.720">
    <property type="entry name" value="NAD(P)-binding Rossmann-like Domain"/>
    <property type="match status" value="1"/>
</dbReference>
<dbReference type="PANTHER" id="PTHR43245:SF58">
    <property type="entry name" value="BLL5923 PROTEIN"/>
    <property type="match status" value="1"/>
</dbReference>
<dbReference type="RefSeq" id="WP_037280714.1">
    <property type="nucleotide sequence ID" value="NZ_KK088575.1"/>
</dbReference>
<dbReference type="GO" id="GO:0003978">
    <property type="term" value="F:UDP-glucose 4-epimerase activity"/>
    <property type="evidence" value="ECO:0007669"/>
    <property type="project" value="UniProtKB-EC"/>
</dbReference>
<reference evidence="2 3" key="1">
    <citation type="submission" date="2013-02" db="EMBL/GenBank/DDBJ databases">
        <authorList>
            <person name="Fiebig A."/>
            <person name="Goeker M."/>
            <person name="Klenk H.-P.P."/>
        </authorList>
    </citation>
    <scope>NUCLEOTIDE SEQUENCE [LARGE SCALE GENOMIC DNA]</scope>
    <source>
        <strain evidence="2 3">DSM 19309</strain>
    </source>
</reference>
<accession>A0A017HW56</accession>
<keyword evidence="3" id="KW-1185">Reference proteome</keyword>
<dbReference type="EC" id="5.1.3.2" evidence="2"/>
<comment type="caution">
    <text evidence="2">The sequence shown here is derived from an EMBL/GenBank/DDBJ whole genome shotgun (WGS) entry which is preliminary data.</text>
</comment>
<dbReference type="CDD" id="cd08946">
    <property type="entry name" value="SDR_e"/>
    <property type="match status" value="1"/>
</dbReference>
<evidence type="ECO:0000313" key="3">
    <source>
        <dbReference type="Proteomes" id="UP000019666"/>
    </source>
</evidence>